<dbReference type="Proteomes" id="UP001162060">
    <property type="component" value="Unassembled WGS sequence"/>
</dbReference>
<gene>
    <name evidence="1" type="ORF">PM001_LOCUS29231</name>
</gene>
<evidence type="ECO:0000313" key="2">
    <source>
        <dbReference type="Proteomes" id="UP001162060"/>
    </source>
</evidence>
<evidence type="ECO:0000313" key="1">
    <source>
        <dbReference type="EMBL" id="CAK7944081.1"/>
    </source>
</evidence>
<proteinExistence type="predicted"/>
<name>A0AAV1VBV8_9STRA</name>
<accession>A0AAV1VBV8</accession>
<dbReference type="EMBL" id="CAKLBY020000306">
    <property type="protein sequence ID" value="CAK7944081.1"/>
    <property type="molecule type" value="Genomic_DNA"/>
</dbReference>
<comment type="caution">
    <text evidence="1">The sequence shown here is derived from an EMBL/GenBank/DDBJ whole genome shotgun (WGS) entry which is preliminary data.</text>
</comment>
<reference evidence="1" key="1">
    <citation type="submission" date="2024-01" db="EMBL/GenBank/DDBJ databases">
        <authorList>
            <person name="Webb A."/>
        </authorList>
    </citation>
    <scope>NUCLEOTIDE SEQUENCE</scope>
    <source>
        <strain evidence="1">Pm1</strain>
    </source>
</reference>
<organism evidence="1 2">
    <name type="scientific">Peronospora matthiolae</name>
    <dbReference type="NCBI Taxonomy" id="2874970"/>
    <lineage>
        <taxon>Eukaryota</taxon>
        <taxon>Sar</taxon>
        <taxon>Stramenopiles</taxon>
        <taxon>Oomycota</taxon>
        <taxon>Peronosporomycetes</taxon>
        <taxon>Peronosporales</taxon>
        <taxon>Peronosporaceae</taxon>
        <taxon>Peronospora</taxon>
    </lineage>
</organism>
<sequence>MAEATEATTRRQVALPLLDADRQHESHRWAKCPQMSMFCLLA</sequence>
<protein>
    <submittedName>
        <fullName evidence="1">Uncharacterized protein</fullName>
    </submittedName>
</protein>
<dbReference type="AlphaFoldDB" id="A0AAV1VBV8"/>